<comment type="caution">
    <text evidence="2">The sequence shown here is derived from an EMBL/GenBank/DDBJ whole genome shotgun (WGS) entry which is preliminary data.</text>
</comment>
<keyword evidence="3" id="KW-1185">Reference proteome</keyword>
<feature type="region of interest" description="Disordered" evidence="1">
    <location>
        <begin position="267"/>
        <end position="310"/>
    </location>
</feature>
<dbReference type="Proteomes" id="UP001163719">
    <property type="component" value="Unassembled WGS sequence"/>
</dbReference>
<accession>A0ABT3HNM9</accession>
<dbReference type="InterPro" id="IPR050708">
    <property type="entry name" value="T6SS_VgrG/RHS"/>
</dbReference>
<dbReference type="Gene3D" id="2.180.10.10">
    <property type="entry name" value="RHS repeat-associated core"/>
    <property type="match status" value="1"/>
</dbReference>
<sequence>MGTATFVTNSQSEATQFFLNLPFGETMLEQMDGSYNNPFKFNAKELDEDTGLYYYGARYYNPRLSIWYGVDPLAEKYPSLSPYIYAADNPIFYTDPDGRDIVPYFVNNIKVRRDSHGKWSRESVKLFTTKGYFSKDMDVAMKKFVKSETAQAFLRQYMKKGQSFYGIKATEDGKLSDQNLNIYDIRNNNKVNTEYAWAMNGGGVIAEGTTGFDTKTGDLNVNIGTAEAGTPNTTDGLIETIAHEFGKHGTKHERYLDLLKSGNIQQLRKEQDRDYDGDHSKSTNPKGAKVYDGIMNDLGLKPQWPKESKK</sequence>
<evidence type="ECO:0000313" key="3">
    <source>
        <dbReference type="Proteomes" id="UP001163719"/>
    </source>
</evidence>
<feature type="compositionally biased region" description="Basic and acidic residues" evidence="1">
    <location>
        <begin position="267"/>
        <end position="281"/>
    </location>
</feature>
<dbReference type="EMBL" id="JAPDHV010000003">
    <property type="protein sequence ID" value="MCW3161385.1"/>
    <property type="molecule type" value="Genomic_DNA"/>
</dbReference>
<organism evidence="2 3">
    <name type="scientific">Chryseobacterium oryctis</name>
    <dbReference type="NCBI Taxonomy" id="2952618"/>
    <lineage>
        <taxon>Bacteria</taxon>
        <taxon>Pseudomonadati</taxon>
        <taxon>Bacteroidota</taxon>
        <taxon>Flavobacteriia</taxon>
        <taxon>Flavobacteriales</taxon>
        <taxon>Weeksellaceae</taxon>
        <taxon>Chryseobacterium group</taxon>
        <taxon>Chryseobacterium</taxon>
    </lineage>
</organism>
<name>A0ABT3HNM9_9FLAO</name>
<dbReference type="RefSeq" id="WP_264743328.1">
    <property type="nucleotide sequence ID" value="NZ_JAPDHV010000003.1"/>
</dbReference>
<protein>
    <submittedName>
        <fullName evidence="2">RHS repeat-associated core domain-containing protein</fullName>
    </submittedName>
</protein>
<reference evidence="2" key="1">
    <citation type="submission" date="2022-10" db="EMBL/GenBank/DDBJ databases">
        <title>Chryseobacterium babae sp. nov. isolated from the gut of the beetle Oryctes rhinoceros, and Chryseobacterium kimseyorum sp. nov., isolated from a stick insect rearing cage.</title>
        <authorList>
            <person name="Shelomi M."/>
            <person name="Han C.-J."/>
            <person name="Chen W.-M."/>
            <person name="Chen H.-K."/>
            <person name="Liaw S.-J."/>
            <person name="Muhle E."/>
            <person name="Clermont D."/>
        </authorList>
    </citation>
    <scope>NUCLEOTIDE SEQUENCE</scope>
    <source>
        <strain evidence="2">WLa1L2M3</strain>
    </source>
</reference>
<dbReference type="PANTHER" id="PTHR32305:SF15">
    <property type="entry name" value="PROTEIN RHSA-RELATED"/>
    <property type="match status" value="1"/>
</dbReference>
<gene>
    <name evidence="2" type="ORF">OH806_08930</name>
</gene>
<evidence type="ECO:0000313" key="2">
    <source>
        <dbReference type="EMBL" id="MCW3161385.1"/>
    </source>
</evidence>
<dbReference type="PANTHER" id="PTHR32305">
    <property type="match status" value="1"/>
</dbReference>
<dbReference type="NCBIfam" id="TIGR03696">
    <property type="entry name" value="Rhs_assc_core"/>
    <property type="match status" value="1"/>
</dbReference>
<dbReference type="InterPro" id="IPR022385">
    <property type="entry name" value="Rhs_assc_core"/>
</dbReference>
<proteinExistence type="predicted"/>
<evidence type="ECO:0000256" key="1">
    <source>
        <dbReference type="SAM" id="MobiDB-lite"/>
    </source>
</evidence>